<reference evidence="10 11" key="1">
    <citation type="submission" date="2018-06" db="EMBL/GenBank/DDBJ databases">
        <authorList>
            <consortium name="Pathogen Informatics"/>
            <person name="Doyle S."/>
        </authorList>
    </citation>
    <scope>NUCLEOTIDE SEQUENCE [LARGE SCALE GENOMIC DNA]</scope>
    <source>
        <strain evidence="10 11">NCTC13337</strain>
    </source>
</reference>
<evidence type="ECO:0000256" key="5">
    <source>
        <dbReference type="ARBA" id="ARBA00022839"/>
    </source>
</evidence>
<feature type="coiled-coil region" evidence="6">
    <location>
        <begin position="305"/>
        <end position="332"/>
    </location>
</feature>
<evidence type="ECO:0000256" key="3">
    <source>
        <dbReference type="ARBA" id="ARBA00022722"/>
    </source>
</evidence>
<dbReference type="AlphaFoldDB" id="A0A380MY39"/>
<dbReference type="InterPro" id="IPR038763">
    <property type="entry name" value="DHH_sf"/>
</dbReference>
<keyword evidence="3" id="KW-0540">Nuclease</keyword>
<dbReference type="GO" id="GO:0008409">
    <property type="term" value="F:5'-3' exonuclease activity"/>
    <property type="evidence" value="ECO:0007669"/>
    <property type="project" value="InterPro"/>
</dbReference>
<dbReference type="InterPro" id="IPR003156">
    <property type="entry name" value="DHHA1_dom"/>
</dbReference>
<protein>
    <recommendedName>
        <fullName evidence="2">Single-stranded-DNA-specific exonuclease RecJ</fullName>
    </recommendedName>
</protein>
<proteinExistence type="inferred from homology"/>
<accession>A0A380MY39</accession>
<dbReference type="Pfam" id="PF17768">
    <property type="entry name" value="RecJ_OB"/>
    <property type="match status" value="1"/>
</dbReference>
<feature type="domain" description="DDH" evidence="7">
    <location>
        <begin position="70"/>
        <end position="223"/>
    </location>
</feature>
<evidence type="ECO:0000259" key="8">
    <source>
        <dbReference type="Pfam" id="PF02272"/>
    </source>
</evidence>
<evidence type="ECO:0000313" key="11">
    <source>
        <dbReference type="Proteomes" id="UP000254601"/>
    </source>
</evidence>
<evidence type="ECO:0000256" key="1">
    <source>
        <dbReference type="ARBA" id="ARBA00005915"/>
    </source>
</evidence>
<dbReference type="SUPFAM" id="SSF64182">
    <property type="entry name" value="DHH phosphoesterases"/>
    <property type="match status" value="1"/>
</dbReference>
<dbReference type="InterPro" id="IPR004610">
    <property type="entry name" value="RecJ"/>
</dbReference>
<feature type="domain" description="DHHA1" evidence="8">
    <location>
        <begin position="340"/>
        <end position="436"/>
    </location>
</feature>
<name>A0A380MY39_9GAMM</name>
<keyword evidence="5 10" id="KW-0269">Exonuclease</keyword>
<evidence type="ECO:0000259" key="7">
    <source>
        <dbReference type="Pfam" id="PF01368"/>
    </source>
</evidence>
<keyword evidence="4 10" id="KW-0378">Hydrolase</keyword>
<evidence type="ECO:0000259" key="9">
    <source>
        <dbReference type="Pfam" id="PF17768"/>
    </source>
</evidence>
<keyword evidence="6" id="KW-0175">Coiled coil</keyword>
<evidence type="ECO:0000313" key="10">
    <source>
        <dbReference type="EMBL" id="SUO97198.1"/>
    </source>
</evidence>
<dbReference type="EMBL" id="UHIC01000001">
    <property type="protein sequence ID" value="SUO97198.1"/>
    <property type="molecule type" value="Genomic_DNA"/>
</dbReference>
<dbReference type="RefSeq" id="WP_072576685.1">
    <property type="nucleotide sequence ID" value="NZ_LWHB01000091.1"/>
</dbReference>
<comment type="similarity">
    <text evidence="1">Belongs to the RecJ family.</text>
</comment>
<dbReference type="GO" id="GO:0006281">
    <property type="term" value="P:DNA repair"/>
    <property type="evidence" value="ECO:0007669"/>
    <property type="project" value="InterPro"/>
</dbReference>
<dbReference type="InterPro" id="IPR041122">
    <property type="entry name" value="RecJ_OB"/>
</dbReference>
<gene>
    <name evidence="10" type="primary">recJ</name>
    <name evidence="10" type="ORF">NCTC13337_02253</name>
</gene>
<dbReference type="InterPro" id="IPR001667">
    <property type="entry name" value="DDH_dom"/>
</dbReference>
<evidence type="ECO:0000256" key="2">
    <source>
        <dbReference type="ARBA" id="ARBA00019841"/>
    </source>
</evidence>
<sequence length="563" mass="62396">MPKICLRPKLSSPEDFSQEWHPLVREIYAARLQNAQEVEKHLKRLLPPEGIPDIYVAARRLSEAIDKGEQVLIYGDYDVDGANSTALMVRVLKQLGAKVSFFIPNRLVHGYGLSLSGIEALTAVPDLLITVDNGIRSHSAVEQLVKQGVDVIVTDHHEPDTTLPNAFAVVNPKRQDSQFGSPNLSGVGVVFYLLLALRQFRREQQQAFPCELTEYLDLVALGTIADIVPLDYNNRILTQAGLRRLQSGQGNIGIRALCAVAGLSIDTLSPSDIGFAVAPRLNAVGRLEDMQEGVCLLLTDDWATANDYAHLLDELNRDRKALENEMVIKASATVDSSQAIASAYLPQGHEGVIGIVASRLKSRYQRPALVATDTADGQQIKASLRSINGVNIHQLLEKAATQLPEASLHFGGHAMAAGLTVDKNYYVPLVQALNQTFVQEIGHIPEEPLYIDGELPEHLLDVNWARYLEQLEPWGAGLPIPTFCNTFTVTECRKLGAQHTRLMLRHPQSGKSLPATWFFHSVDWQYGETIRAVYQVQVNRFYGDERLNLLITYAESPHYHLLS</sequence>
<dbReference type="Proteomes" id="UP000254601">
    <property type="component" value="Unassembled WGS sequence"/>
</dbReference>
<dbReference type="Gene3D" id="3.10.310.30">
    <property type="match status" value="1"/>
</dbReference>
<feature type="domain" description="RecJ OB" evidence="9">
    <location>
        <begin position="451"/>
        <end position="552"/>
    </location>
</feature>
<dbReference type="PANTHER" id="PTHR30255:SF2">
    <property type="entry name" value="SINGLE-STRANDED-DNA-SPECIFIC EXONUCLEASE RECJ"/>
    <property type="match status" value="1"/>
</dbReference>
<dbReference type="Gene3D" id="3.90.1640.30">
    <property type="match status" value="1"/>
</dbReference>
<dbReference type="GO" id="GO:0006310">
    <property type="term" value="P:DNA recombination"/>
    <property type="evidence" value="ECO:0007669"/>
    <property type="project" value="InterPro"/>
</dbReference>
<evidence type="ECO:0000256" key="4">
    <source>
        <dbReference type="ARBA" id="ARBA00022801"/>
    </source>
</evidence>
<dbReference type="Pfam" id="PF02272">
    <property type="entry name" value="DHHA1"/>
    <property type="match status" value="1"/>
</dbReference>
<evidence type="ECO:0000256" key="6">
    <source>
        <dbReference type="SAM" id="Coils"/>
    </source>
</evidence>
<organism evidence="10 11">
    <name type="scientific">Suttonella ornithocola</name>
    <dbReference type="NCBI Taxonomy" id="279832"/>
    <lineage>
        <taxon>Bacteria</taxon>
        <taxon>Pseudomonadati</taxon>
        <taxon>Pseudomonadota</taxon>
        <taxon>Gammaproteobacteria</taxon>
        <taxon>Cardiobacteriales</taxon>
        <taxon>Cardiobacteriaceae</taxon>
        <taxon>Suttonella</taxon>
    </lineage>
</organism>
<dbReference type="InterPro" id="IPR051673">
    <property type="entry name" value="SSDNA_exonuclease_RecJ"/>
</dbReference>
<dbReference type="OrthoDB" id="9809852at2"/>
<dbReference type="PANTHER" id="PTHR30255">
    <property type="entry name" value="SINGLE-STRANDED-DNA-SPECIFIC EXONUCLEASE RECJ"/>
    <property type="match status" value="1"/>
</dbReference>
<dbReference type="Pfam" id="PF01368">
    <property type="entry name" value="DHH"/>
    <property type="match status" value="1"/>
</dbReference>
<dbReference type="GO" id="GO:0003676">
    <property type="term" value="F:nucleic acid binding"/>
    <property type="evidence" value="ECO:0007669"/>
    <property type="project" value="InterPro"/>
</dbReference>
<keyword evidence="11" id="KW-1185">Reference proteome</keyword>
<dbReference type="NCBIfam" id="TIGR00644">
    <property type="entry name" value="recJ"/>
    <property type="match status" value="1"/>
</dbReference>